<name>A0A5A7U460_CUCMM</name>
<comment type="caution">
    <text evidence="1">The sequence shown here is derived from an EMBL/GenBank/DDBJ whole genome shotgun (WGS) entry which is preliminary data.</text>
</comment>
<gene>
    <name evidence="1" type="ORF">E6C27_scaffold13G002130</name>
</gene>
<dbReference type="Proteomes" id="UP000321393">
    <property type="component" value="Unassembled WGS sequence"/>
</dbReference>
<evidence type="ECO:0000313" key="2">
    <source>
        <dbReference type="Proteomes" id="UP000321393"/>
    </source>
</evidence>
<dbReference type="AlphaFoldDB" id="A0A5A7U460"/>
<sequence>MATISTSITQQIYQIGTRALVDVAELSFQQILCQVDTYDINIPICFPRLITGLFLSHHPKVIIDDEMAVPTPKMLTLNYKLFHRLHVSTVLATFQPPRRSLSSSGANLSILAAGLHFSQELAMRVAELYIRLAQGLWLFLSLHPKVITDDEMAVPTPKMLTLNYKLFHELHVSTVLATFQPPRWSLSSSDANLSILAAGLLLSQELAMRVVQLVQLMLEESRLHNVSLKKIQELPLRNPQILEFYLFSFKEEYIAEGRGEV</sequence>
<organism evidence="1 2">
    <name type="scientific">Cucumis melo var. makuwa</name>
    <name type="common">Oriental melon</name>
    <dbReference type="NCBI Taxonomy" id="1194695"/>
    <lineage>
        <taxon>Eukaryota</taxon>
        <taxon>Viridiplantae</taxon>
        <taxon>Streptophyta</taxon>
        <taxon>Embryophyta</taxon>
        <taxon>Tracheophyta</taxon>
        <taxon>Spermatophyta</taxon>
        <taxon>Magnoliopsida</taxon>
        <taxon>eudicotyledons</taxon>
        <taxon>Gunneridae</taxon>
        <taxon>Pentapetalae</taxon>
        <taxon>rosids</taxon>
        <taxon>fabids</taxon>
        <taxon>Cucurbitales</taxon>
        <taxon>Cucurbitaceae</taxon>
        <taxon>Benincaseae</taxon>
        <taxon>Cucumis</taxon>
    </lineage>
</organism>
<reference evidence="1 2" key="1">
    <citation type="submission" date="2019-08" db="EMBL/GenBank/DDBJ databases">
        <title>Draft genome sequences of two oriental melons (Cucumis melo L. var makuwa).</title>
        <authorList>
            <person name="Kwon S.-Y."/>
        </authorList>
    </citation>
    <scope>NUCLEOTIDE SEQUENCE [LARGE SCALE GENOMIC DNA]</scope>
    <source>
        <strain evidence="2">cv. SW 3</strain>
        <tissue evidence="1">Leaf</tissue>
    </source>
</reference>
<protein>
    <submittedName>
        <fullName evidence="1">Envelope-like</fullName>
    </submittedName>
</protein>
<dbReference type="EMBL" id="SSTE01011953">
    <property type="protein sequence ID" value="KAA0050024.1"/>
    <property type="molecule type" value="Genomic_DNA"/>
</dbReference>
<accession>A0A5A7U460</accession>
<evidence type="ECO:0000313" key="1">
    <source>
        <dbReference type="EMBL" id="KAA0050024.1"/>
    </source>
</evidence>
<dbReference type="OrthoDB" id="1114110at2759"/>
<proteinExistence type="predicted"/>